<protein>
    <recommendedName>
        <fullName evidence="7">TRAP transporter large permease protein</fullName>
    </recommendedName>
</protein>
<dbReference type="EMBL" id="JACYXI010000006">
    <property type="protein sequence ID" value="MBD8892192.1"/>
    <property type="molecule type" value="Genomic_DNA"/>
</dbReference>
<evidence type="ECO:0000256" key="5">
    <source>
        <dbReference type="ARBA" id="ARBA00022989"/>
    </source>
</evidence>
<accession>A0ABR9CMX6</accession>
<proteinExistence type="inferred from homology"/>
<feature type="transmembrane region" description="Helical" evidence="7">
    <location>
        <begin position="141"/>
        <end position="168"/>
    </location>
</feature>
<evidence type="ECO:0000256" key="7">
    <source>
        <dbReference type="RuleBase" id="RU369079"/>
    </source>
</evidence>
<keyword evidence="4 7" id="KW-0812">Transmembrane</keyword>
<feature type="transmembrane region" description="Helical" evidence="7">
    <location>
        <begin position="248"/>
        <end position="267"/>
    </location>
</feature>
<keyword evidence="10" id="KW-1185">Reference proteome</keyword>
<feature type="domain" description="TRAP C4-dicarboxylate transport system permease DctM subunit" evidence="8">
    <location>
        <begin position="12"/>
        <end position="424"/>
    </location>
</feature>
<evidence type="ECO:0000256" key="2">
    <source>
        <dbReference type="ARBA" id="ARBA00022475"/>
    </source>
</evidence>
<dbReference type="Pfam" id="PF06808">
    <property type="entry name" value="DctM"/>
    <property type="match status" value="1"/>
</dbReference>
<feature type="transmembrane region" description="Helical" evidence="7">
    <location>
        <begin position="87"/>
        <end position="104"/>
    </location>
</feature>
<evidence type="ECO:0000256" key="4">
    <source>
        <dbReference type="ARBA" id="ARBA00022692"/>
    </source>
</evidence>
<feature type="transmembrane region" description="Helical" evidence="7">
    <location>
        <begin position="174"/>
        <end position="198"/>
    </location>
</feature>
<dbReference type="InterPro" id="IPR004681">
    <property type="entry name" value="TRAP_DctM"/>
</dbReference>
<evidence type="ECO:0000256" key="6">
    <source>
        <dbReference type="ARBA" id="ARBA00023136"/>
    </source>
</evidence>
<feature type="transmembrane region" description="Helical" evidence="7">
    <location>
        <begin position="312"/>
        <end position="332"/>
    </location>
</feature>
<comment type="subcellular location">
    <subcellularLocation>
        <location evidence="1 7">Cell inner membrane</location>
        <topology evidence="1 7">Multi-pass membrane protein</topology>
    </subcellularLocation>
</comment>
<evidence type="ECO:0000313" key="9">
    <source>
        <dbReference type="EMBL" id="MBD8892192.1"/>
    </source>
</evidence>
<dbReference type="RefSeq" id="WP_192148308.1">
    <property type="nucleotide sequence ID" value="NZ_JACYXI010000006.1"/>
</dbReference>
<feature type="transmembrane region" description="Helical" evidence="7">
    <location>
        <begin position="6"/>
        <end position="31"/>
    </location>
</feature>
<dbReference type="PIRSF" id="PIRSF006066">
    <property type="entry name" value="HI0050"/>
    <property type="match status" value="1"/>
</dbReference>
<reference evidence="9 10" key="2">
    <citation type="journal article" date="2021" name="Int. J. Syst. Evol. Microbiol.">
        <title>Roseibium litorale sp. nov., isolated from a tidal flat sediment and proposal for the reclassification of Labrenzia polysiphoniae as Roseibium polysiphoniae comb. nov.</title>
        <authorList>
            <person name="Liu Y."/>
            <person name="Pei T."/>
            <person name="Du J."/>
            <person name="Chao M."/>
            <person name="Deng M.R."/>
            <person name="Zhu H."/>
        </authorList>
    </citation>
    <scope>NUCLEOTIDE SEQUENCE [LARGE SCALE GENOMIC DNA]</scope>
    <source>
        <strain evidence="9 10">4C16A</strain>
    </source>
</reference>
<comment type="caution">
    <text evidence="9">The sequence shown here is derived from an EMBL/GenBank/DDBJ whole genome shotgun (WGS) entry which is preliminary data.</text>
</comment>
<name>A0ABR9CMX6_9HYPH</name>
<keyword evidence="7" id="KW-0813">Transport</keyword>
<dbReference type="PANTHER" id="PTHR33362">
    <property type="entry name" value="SIALIC ACID TRAP TRANSPORTER PERMEASE PROTEIN SIAT-RELATED"/>
    <property type="match status" value="1"/>
</dbReference>
<keyword evidence="3 7" id="KW-0997">Cell inner membrane</keyword>
<gene>
    <name evidence="9" type="ORF">IG616_11575</name>
</gene>
<comment type="caution">
    <text evidence="7">Lacks conserved residue(s) required for the propagation of feature annotation.</text>
</comment>
<evidence type="ECO:0000256" key="1">
    <source>
        <dbReference type="ARBA" id="ARBA00004429"/>
    </source>
</evidence>
<dbReference type="NCBIfam" id="TIGR00786">
    <property type="entry name" value="dctM"/>
    <property type="match status" value="1"/>
</dbReference>
<evidence type="ECO:0000313" key="10">
    <source>
        <dbReference type="Proteomes" id="UP000632063"/>
    </source>
</evidence>
<feature type="transmembrane region" description="Helical" evidence="7">
    <location>
        <begin position="363"/>
        <end position="388"/>
    </location>
</feature>
<organism evidence="9 10">
    <name type="scientific">Roseibium litorale</name>
    <dbReference type="NCBI Taxonomy" id="2803841"/>
    <lineage>
        <taxon>Bacteria</taxon>
        <taxon>Pseudomonadati</taxon>
        <taxon>Pseudomonadota</taxon>
        <taxon>Alphaproteobacteria</taxon>
        <taxon>Hyphomicrobiales</taxon>
        <taxon>Stappiaceae</taxon>
        <taxon>Roseibium</taxon>
    </lineage>
</organism>
<comment type="function">
    <text evidence="7">Part of the tripartite ATP-independent periplasmic (TRAP) transport system.</text>
</comment>
<keyword evidence="2" id="KW-1003">Cell membrane</keyword>
<feature type="transmembrane region" description="Helical" evidence="7">
    <location>
        <begin position="225"/>
        <end position="242"/>
    </location>
</feature>
<reference evidence="10" key="1">
    <citation type="submission" date="2020-09" db="EMBL/GenBank/DDBJ databases">
        <title>The genome sequence of strain Labrenzia suaedae 4C16A.</title>
        <authorList>
            <person name="Liu Y."/>
        </authorList>
    </citation>
    <scope>NUCLEOTIDE SEQUENCE [LARGE SCALE GENOMIC DNA]</scope>
    <source>
        <strain evidence="10">4C16A</strain>
    </source>
</reference>
<feature type="transmembrane region" description="Helical" evidence="7">
    <location>
        <begin position="279"/>
        <end position="300"/>
    </location>
</feature>
<comment type="subunit">
    <text evidence="7">The complex comprises the extracytoplasmic solute receptor protein and the two transmembrane proteins.</text>
</comment>
<keyword evidence="6 7" id="KW-0472">Membrane</keyword>
<dbReference type="PANTHER" id="PTHR33362:SF5">
    <property type="entry name" value="C4-DICARBOXYLATE TRAP TRANSPORTER LARGE PERMEASE PROTEIN DCTM"/>
    <property type="match status" value="1"/>
</dbReference>
<evidence type="ECO:0000256" key="3">
    <source>
        <dbReference type="ARBA" id="ARBA00022519"/>
    </source>
</evidence>
<dbReference type="Proteomes" id="UP000632063">
    <property type="component" value="Unassembled WGS sequence"/>
</dbReference>
<keyword evidence="5 7" id="KW-1133">Transmembrane helix</keyword>
<feature type="transmembrane region" description="Helical" evidence="7">
    <location>
        <begin position="400"/>
        <end position="421"/>
    </location>
</feature>
<dbReference type="InterPro" id="IPR010656">
    <property type="entry name" value="DctM"/>
</dbReference>
<comment type="similarity">
    <text evidence="7">Belongs to the TRAP transporter large permease family.</text>
</comment>
<evidence type="ECO:0000259" key="8">
    <source>
        <dbReference type="Pfam" id="PF06808"/>
    </source>
</evidence>
<sequence length="433" mass="45448">MSASLIGLIVVLSLFGILFLRIPVWLALLLCGIAGNTIISRFSVAASITGTNAFDTASSYGLSVIPLFILMGEVATNSRLSAELFKAARVILSGIPGGLAVATIGASGAFGAVCGSSVATAATMTRISLPEMRAAGYDDGLATASVAAGGSLGILIPPSIILVIYAAIAEQPLPQLFAAALIPGVLLMVLYILIALFVARGKKDNVPVDPPASLKQRLLALKDPWQFLLLFTATIGGIYAGVFSPNEAAAVGAFGAILLGFAGRSLTWRALFHALKVTVITSCVLFTIIIGATVFANFIVQTKLPNLLLDGAQALHLTPVAVMALIIVLYILMGCFLEGIGMVLITVPVFLPVIMNLGYDPIWFAIIVVIVVELGLIHPPVGMNLFIIQAQAPDIKIKQLYVAILPFLLAPFGLILLLFAFPELALWLPSVLY</sequence>